<reference evidence="2 3" key="1">
    <citation type="submission" date="2019-05" db="EMBL/GenBank/DDBJ databases">
        <title>Another draft genome of Portunus trituberculatus and its Hox gene families provides insights of decapod evolution.</title>
        <authorList>
            <person name="Jeong J.-H."/>
            <person name="Song I."/>
            <person name="Kim S."/>
            <person name="Choi T."/>
            <person name="Kim D."/>
            <person name="Ryu S."/>
            <person name="Kim W."/>
        </authorList>
    </citation>
    <scope>NUCLEOTIDE SEQUENCE [LARGE SCALE GENOMIC DNA]</scope>
    <source>
        <tissue evidence="2">Muscle</tissue>
    </source>
</reference>
<keyword evidence="3" id="KW-1185">Reference proteome</keyword>
<dbReference type="Proteomes" id="UP000324222">
    <property type="component" value="Unassembled WGS sequence"/>
</dbReference>
<name>A0A5B7EGD4_PORTR</name>
<evidence type="ECO:0000256" key="1">
    <source>
        <dbReference type="SAM" id="MobiDB-lite"/>
    </source>
</evidence>
<accession>A0A5B7EGD4</accession>
<gene>
    <name evidence="2" type="ORF">E2C01_025779</name>
</gene>
<sequence length="117" mass="12678">MAAAAAAISTPWPVPPARQPANPRASFLNGAETRPGCSSHTAFSQYLYPLKLHSNSFHPLKYKGRVFSLGNFRLVSFFGAQVILEESQKGISQHVEAFQMSTAGLYNLPGSVLSELL</sequence>
<organism evidence="2 3">
    <name type="scientific">Portunus trituberculatus</name>
    <name type="common">Swimming crab</name>
    <name type="synonym">Neptunus trituberculatus</name>
    <dbReference type="NCBI Taxonomy" id="210409"/>
    <lineage>
        <taxon>Eukaryota</taxon>
        <taxon>Metazoa</taxon>
        <taxon>Ecdysozoa</taxon>
        <taxon>Arthropoda</taxon>
        <taxon>Crustacea</taxon>
        <taxon>Multicrustacea</taxon>
        <taxon>Malacostraca</taxon>
        <taxon>Eumalacostraca</taxon>
        <taxon>Eucarida</taxon>
        <taxon>Decapoda</taxon>
        <taxon>Pleocyemata</taxon>
        <taxon>Brachyura</taxon>
        <taxon>Eubrachyura</taxon>
        <taxon>Portunoidea</taxon>
        <taxon>Portunidae</taxon>
        <taxon>Portuninae</taxon>
        <taxon>Portunus</taxon>
    </lineage>
</organism>
<dbReference type="EMBL" id="VSRR010002631">
    <property type="protein sequence ID" value="MPC32468.1"/>
    <property type="molecule type" value="Genomic_DNA"/>
</dbReference>
<feature type="region of interest" description="Disordered" evidence="1">
    <location>
        <begin position="1"/>
        <end position="26"/>
    </location>
</feature>
<evidence type="ECO:0000313" key="2">
    <source>
        <dbReference type="EMBL" id="MPC32468.1"/>
    </source>
</evidence>
<dbReference type="AlphaFoldDB" id="A0A5B7EGD4"/>
<comment type="caution">
    <text evidence="2">The sequence shown here is derived from an EMBL/GenBank/DDBJ whole genome shotgun (WGS) entry which is preliminary data.</text>
</comment>
<protein>
    <submittedName>
        <fullName evidence="2">Uncharacterized protein</fullName>
    </submittedName>
</protein>
<evidence type="ECO:0000313" key="3">
    <source>
        <dbReference type="Proteomes" id="UP000324222"/>
    </source>
</evidence>
<proteinExistence type="predicted"/>